<keyword evidence="1 3" id="KW-0418">Kinase</keyword>
<dbReference type="EMBL" id="SBIQ01000015">
    <property type="protein sequence ID" value="KAF7684404.1"/>
    <property type="molecule type" value="Genomic_DNA"/>
</dbReference>
<protein>
    <submittedName>
        <fullName evidence="3">Phosphatidylinositol phosphate kinase</fullName>
    </submittedName>
</protein>
<gene>
    <name evidence="3" type="ORF">TCON_0405</name>
</gene>
<keyword evidence="1" id="KW-0067">ATP-binding</keyword>
<dbReference type="PROSITE" id="PS51455">
    <property type="entry name" value="PIPK"/>
    <property type="match status" value="1"/>
</dbReference>
<keyword evidence="1" id="KW-0547">Nucleotide-binding</keyword>
<sequence>MEFIQKYIPTILNGLKKIEKFISKSPVVYDDTTRIFGECLNKFPYIITSYTPGLFKIIRECSYVRNTFFQLINDNFYIIDGNSCGNLKSSIYFTNDYQFVIKIISMSEKQCLDEISSYYKNYLYKHQNSLLCRIIGSYLIEIEEKIHGDKNKKKKIYFIVMKNIFPRDKTIDMIFDLKGSSRQGSTHRETSIYKDDEWDSFKKPLIIYTRKFQLIKRLERDIKFLCGMKLMDYSLLIGIHFENCNYRTYRNMYGVRHVSPSIESQMMLLNRDEISNIEYFYNENINLYISDDIENSDYYYIGIIDILTKWTFRKKLERTFNTLLCRCRSSSTSPYKYADRLNFFIKEKLFYCERKKDQNKISHLKDEIIDK</sequence>
<proteinExistence type="predicted"/>
<comment type="caution">
    <text evidence="3">The sequence shown here is derived from an EMBL/GenBank/DDBJ whole genome shotgun (WGS) entry which is preliminary data.</text>
</comment>
<dbReference type="InterPro" id="IPR027483">
    <property type="entry name" value="PInositol-4-P-4/5-kinase_C_sf"/>
</dbReference>
<evidence type="ECO:0000259" key="2">
    <source>
        <dbReference type="PROSITE" id="PS51455"/>
    </source>
</evidence>
<evidence type="ECO:0000313" key="4">
    <source>
        <dbReference type="Proteomes" id="UP001516464"/>
    </source>
</evidence>
<dbReference type="CDD" id="cd00139">
    <property type="entry name" value="PIPKc"/>
    <property type="match status" value="1"/>
</dbReference>
<name>A0ABQ7I1T5_9MICR</name>
<dbReference type="GO" id="GO:0016301">
    <property type="term" value="F:kinase activity"/>
    <property type="evidence" value="ECO:0007669"/>
    <property type="project" value="UniProtKB-KW"/>
</dbReference>
<organism evidence="3 4">
    <name type="scientific">Astathelohania contejeani</name>
    <dbReference type="NCBI Taxonomy" id="164912"/>
    <lineage>
        <taxon>Eukaryota</taxon>
        <taxon>Fungi</taxon>
        <taxon>Fungi incertae sedis</taxon>
        <taxon>Microsporidia</taxon>
        <taxon>Astathelohaniidae</taxon>
        <taxon>Astathelohania</taxon>
    </lineage>
</organism>
<dbReference type="InterPro" id="IPR027484">
    <property type="entry name" value="PInositol-4-P-5-kinase_N"/>
</dbReference>
<dbReference type="Proteomes" id="UP001516464">
    <property type="component" value="Unassembled WGS sequence"/>
</dbReference>
<keyword evidence="1" id="KW-0808">Transferase</keyword>
<dbReference type="SUPFAM" id="SSF56104">
    <property type="entry name" value="SAICAR synthase-like"/>
    <property type="match status" value="1"/>
</dbReference>
<reference evidence="3 4" key="1">
    <citation type="submission" date="2019-01" db="EMBL/GenBank/DDBJ databases">
        <title>Genomes sequencing and comparative genomics of infectious freshwater microsporidia, Cucumispora dikerogammari and Thelohania contejeani.</title>
        <authorList>
            <person name="Cormier A."/>
            <person name="Giraud I."/>
            <person name="Wattier R."/>
            <person name="Teixeira M."/>
            <person name="Grandjean F."/>
            <person name="Rigaud T."/>
            <person name="Cordaux R."/>
        </authorList>
    </citation>
    <scope>NUCLEOTIDE SEQUENCE [LARGE SCALE GENOMIC DNA]</scope>
    <source>
        <strain evidence="3">T1</strain>
        <tissue evidence="3">Spores</tissue>
    </source>
</reference>
<dbReference type="Gene3D" id="3.30.800.10">
    <property type="entry name" value="Phosphatidylinositol Phosphate Kinase II Beta"/>
    <property type="match status" value="1"/>
</dbReference>
<dbReference type="SMART" id="SM00330">
    <property type="entry name" value="PIPKc"/>
    <property type="match status" value="1"/>
</dbReference>
<dbReference type="PANTHER" id="PTHR23086">
    <property type="entry name" value="PHOSPHATIDYLINOSITOL-4-PHOSPHATE 5-KINASE"/>
    <property type="match status" value="1"/>
</dbReference>
<dbReference type="InterPro" id="IPR023610">
    <property type="entry name" value="PInositol-4/5-P-5/4-kinase"/>
</dbReference>
<dbReference type="PANTHER" id="PTHR23086:SF8">
    <property type="entry name" value="PHOSPHATIDYLINOSITOL 5-PHOSPHATE 4-KINASE, ISOFORM A"/>
    <property type="match status" value="1"/>
</dbReference>
<dbReference type="Pfam" id="PF01504">
    <property type="entry name" value="PIP5K"/>
    <property type="match status" value="1"/>
</dbReference>
<evidence type="ECO:0000256" key="1">
    <source>
        <dbReference type="PROSITE-ProRule" id="PRU00781"/>
    </source>
</evidence>
<accession>A0ABQ7I1T5</accession>
<keyword evidence="4" id="KW-1185">Reference proteome</keyword>
<feature type="domain" description="PIPK" evidence="2">
    <location>
        <begin position="1"/>
        <end position="349"/>
    </location>
</feature>
<dbReference type="Gene3D" id="3.30.810.10">
    <property type="entry name" value="2-Layer Sandwich"/>
    <property type="match status" value="1"/>
</dbReference>
<evidence type="ECO:0000313" key="3">
    <source>
        <dbReference type="EMBL" id="KAF7684404.1"/>
    </source>
</evidence>
<dbReference type="InterPro" id="IPR002498">
    <property type="entry name" value="PInositol-4-P-4/5-kinase_core"/>
</dbReference>